<dbReference type="Gene3D" id="2.10.109.10">
    <property type="entry name" value="Umud Fragment, subunit A"/>
    <property type="match status" value="1"/>
</dbReference>
<dbReference type="EC" id="3.4.21.89" evidence="8"/>
<comment type="catalytic activity">
    <reaction evidence="8">
        <text>Cleavage of hydrophobic, N-terminal signal or leader sequences from secreted and periplasmic proteins.</text>
        <dbReference type="EC" id="3.4.21.89"/>
    </reaction>
</comment>
<proteinExistence type="inferred from homology"/>
<dbReference type="NCBIfam" id="TIGR02771">
    <property type="entry name" value="TraF_Ti"/>
    <property type="match status" value="1"/>
</dbReference>
<sequence length="169" mass="18955">MKKYFIVVGLMLIATVIMYGVGIRINFSHSYPPGIYLVSKAHVYERNDLVLFCPPNNAAIHTAKARDYIRSGRCDSSTVPMIKRIVGLAGERVEFTPTILINGVALTDSERLITDSQHRPLTQLPNFMIPENSFFAYSDHAPKTSFDSRYFGAVPMTNIIGHIAPLYIF</sequence>
<keyword evidence="8" id="KW-0378">Hydrolase</keyword>
<dbReference type="InterPro" id="IPR019533">
    <property type="entry name" value="Peptidase_S26"/>
</dbReference>
<dbReference type="InterPro" id="IPR014139">
    <property type="entry name" value="Peptidase_S26C_TraF"/>
</dbReference>
<comment type="similarity">
    <text evidence="2">Belongs to the peptidase S26C family.</text>
</comment>
<dbReference type="InterPro" id="IPR000223">
    <property type="entry name" value="Pept_S26A_signal_pept_1"/>
</dbReference>
<keyword evidence="8" id="KW-0812">Transmembrane</keyword>
<dbReference type="EMBL" id="JBCHKU010000034">
    <property type="protein sequence ID" value="MEM6250690.1"/>
    <property type="molecule type" value="Genomic_DNA"/>
</dbReference>
<keyword evidence="6" id="KW-0574">Periplasm</keyword>
<dbReference type="Proteomes" id="UP001489333">
    <property type="component" value="Unassembled WGS sequence"/>
</dbReference>
<evidence type="ECO:0000256" key="3">
    <source>
        <dbReference type="ARBA" id="ARBA00009370"/>
    </source>
</evidence>
<dbReference type="Pfam" id="PF10502">
    <property type="entry name" value="Peptidase_S26"/>
    <property type="match status" value="1"/>
</dbReference>
<comment type="similarity">
    <text evidence="3 8">Belongs to the peptidase S26 family.</text>
</comment>
<evidence type="ECO:0000313" key="11">
    <source>
        <dbReference type="Proteomes" id="UP001489333"/>
    </source>
</evidence>
<dbReference type="RefSeq" id="WP_048908724.1">
    <property type="nucleotide sequence ID" value="NZ_JBCHKU010000034.1"/>
</dbReference>
<dbReference type="SUPFAM" id="SSF51306">
    <property type="entry name" value="LexA/Signal peptidase"/>
    <property type="match status" value="1"/>
</dbReference>
<evidence type="ECO:0000256" key="8">
    <source>
        <dbReference type="RuleBase" id="RU362042"/>
    </source>
</evidence>
<dbReference type="InterPro" id="IPR036286">
    <property type="entry name" value="LexA/Signal_pep-like_sf"/>
</dbReference>
<feature type="transmembrane region" description="Helical" evidence="8">
    <location>
        <begin position="6"/>
        <end position="27"/>
    </location>
</feature>
<evidence type="ECO:0000256" key="1">
    <source>
        <dbReference type="ARBA" id="ARBA00004418"/>
    </source>
</evidence>
<gene>
    <name evidence="10" type="primary">traF</name>
    <name evidence="10" type="ORF">AAGS29_19015</name>
</gene>
<evidence type="ECO:0000256" key="6">
    <source>
        <dbReference type="ARBA" id="ARBA00022764"/>
    </source>
</evidence>
<protein>
    <recommendedName>
        <fullName evidence="4 8">Signal peptidase I</fullName>
        <ecNumber evidence="8">3.4.21.89</ecNumber>
    </recommendedName>
</protein>
<feature type="domain" description="Peptidase S26" evidence="9">
    <location>
        <begin position="4"/>
        <end position="164"/>
    </location>
</feature>
<keyword evidence="5" id="KW-0732">Signal</keyword>
<dbReference type="PANTHER" id="PTHR43390">
    <property type="entry name" value="SIGNAL PEPTIDASE I"/>
    <property type="match status" value="1"/>
</dbReference>
<keyword evidence="8" id="KW-0645">Protease</keyword>
<evidence type="ECO:0000256" key="4">
    <source>
        <dbReference type="ARBA" id="ARBA00019232"/>
    </source>
</evidence>
<evidence type="ECO:0000256" key="7">
    <source>
        <dbReference type="ARBA" id="ARBA00022971"/>
    </source>
</evidence>
<keyword evidence="8" id="KW-1133">Transmembrane helix</keyword>
<comment type="caution">
    <text evidence="8">Lacks conserved residue(s) required for the propagation of feature annotation.</text>
</comment>
<evidence type="ECO:0000259" key="9">
    <source>
        <dbReference type="Pfam" id="PF10502"/>
    </source>
</evidence>
<reference evidence="10 11" key="1">
    <citation type="submission" date="2024-04" db="EMBL/GenBank/DDBJ databases">
        <title>Novel Shewanella species isolated from Baltic Sea sediments.</title>
        <authorList>
            <person name="Martin-Rodriguez A.J."/>
            <person name="Fernandez-Juarez V."/>
            <person name="Valeriano V.D."/>
            <person name="Mihindukulasooriya I."/>
            <person name="Ceresnova L."/>
            <person name="Joffre E."/>
            <person name="Jensie-Markopoulos S."/>
            <person name="Moore E.R.B."/>
            <person name="Sjoling A."/>
        </authorList>
    </citation>
    <scope>NUCLEOTIDE SEQUENCE [LARGE SCALE GENOMIC DNA]</scope>
    <source>
        <strain evidence="10 11">VAX-SP0-0CM-1</strain>
    </source>
</reference>
<keyword evidence="8" id="KW-0472">Membrane</keyword>
<dbReference type="PANTHER" id="PTHR43390:SF1">
    <property type="entry name" value="CHLOROPLAST PROCESSING PEPTIDASE"/>
    <property type="match status" value="1"/>
</dbReference>
<name>A0ABU9UWQ0_9GAMM</name>
<evidence type="ECO:0000256" key="5">
    <source>
        <dbReference type="ARBA" id="ARBA00022729"/>
    </source>
</evidence>
<keyword evidence="11" id="KW-1185">Reference proteome</keyword>
<keyword evidence="7" id="KW-0184">Conjugation</keyword>
<evidence type="ECO:0000313" key="10">
    <source>
        <dbReference type="EMBL" id="MEM6250690.1"/>
    </source>
</evidence>
<accession>A0ABU9UWQ0</accession>
<comment type="caution">
    <text evidence="10">The sequence shown here is derived from an EMBL/GenBank/DDBJ whole genome shotgun (WGS) entry which is preliminary data.</text>
</comment>
<evidence type="ECO:0000256" key="2">
    <source>
        <dbReference type="ARBA" id="ARBA00005849"/>
    </source>
</evidence>
<comment type="subcellular location">
    <subcellularLocation>
        <location evidence="8">Membrane</location>
        <topology evidence="8">Multi-pass membrane protein</topology>
    </subcellularLocation>
    <subcellularLocation>
        <location evidence="1">Periplasm</location>
    </subcellularLocation>
</comment>
<organism evidence="10 11">
    <name type="scientific">Shewanella vaxholmensis</name>
    <dbReference type="NCBI Taxonomy" id="3063535"/>
    <lineage>
        <taxon>Bacteria</taxon>
        <taxon>Pseudomonadati</taxon>
        <taxon>Pseudomonadota</taxon>
        <taxon>Gammaproteobacteria</taxon>
        <taxon>Alteromonadales</taxon>
        <taxon>Shewanellaceae</taxon>
        <taxon>Shewanella</taxon>
    </lineage>
</organism>
<dbReference type="NCBIfam" id="TIGR02227">
    <property type="entry name" value="sigpep_I_bact"/>
    <property type="match status" value="1"/>
</dbReference>